<dbReference type="EMBL" id="JANPWB010000013">
    <property type="protein sequence ID" value="KAJ1105455.1"/>
    <property type="molecule type" value="Genomic_DNA"/>
</dbReference>
<organism evidence="2 3">
    <name type="scientific">Pleurodeles waltl</name>
    <name type="common">Iberian ribbed newt</name>
    <dbReference type="NCBI Taxonomy" id="8319"/>
    <lineage>
        <taxon>Eukaryota</taxon>
        <taxon>Metazoa</taxon>
        <taxon>Chordata</taxon>
        <taxon>Craniata</taxon>
        <taxon>Vertebrata</taxon>
        <taxon>Euteleostomi</taxon>
        <taxon>Amphibia</taxon>
        <taxon>Batrachia</taxon>
        <taxon>Caudata</taxon>
        <taxon>Salamandroidea</taxon>
        <taxon>Salamandridae</taxon>
        <taxon>Pleurodelinae</taxon>
        <taxon>Pleurodeles</taxon>
    </lineage>
</organism>
<evidence type="ECO:0008006" key="4">
    <source>
        <dbReference type="Google" id="ProtNLM"/>
    </source>
</evidence>
<dbReference type="Proteomes" id="UP001066276">
    <property type="component" value="Chromosome 9"/>
</dbReference>
<feature type="region of interest" description="Disordered" evidence="1">
    <location>
        <begin position="1"/>
        <end position="25"/>
    </location>
</feature>
<evidence type="ECO:0000313" key="2">
    <source>
        <dbReference type="EMBL" id="KAJ1105455.1"/>
    </source>
</evidence>
<name>A0AAV7MYK7_PLEWA</name>
<feature type="region of interest" description="Disordered" evidence="1">
    <location>
        <begin position="94"/>
        <end position="113"/>
    </location>
</feature>
<feature type="compositionally biased region" description="Low complexity" evidence="1">
    <location>
        <begin position="7"/>
        <end position="17"/>
    </location>
</feature>
<comment type="caution">
    <text evidence="2">The sequence shown here is derived from an EMBL/GenBank/DDBJ whole genome shotgun (WGS) entry which is preliminary data.</text>
</comment>
<accession>A0AAV7MYK7</accession>
<sequence>MPGGRGRLSLLGPPSSSNKKARPSRDAVKLFLVVGGTRTPLPARHALFQQQKGASLAGRAATFSGYMGKRKAVDPCDPLTDCKKQKKRSLKLVTKTKGRPHKPFEDIDQFLKR</sequence>
<reference evidence="2" key="1">
    <citation type="journal article" date="2022" name="bioRxiv">
        <title>Sequencing and chromosome-scale assembly of the giantPleurodeles waltlgenome.</title>
        <authorList>
            <person name="Brown T."/>
            <person name="Elewa A."/>
            <person name="Iarovenko S."/>
            <person name="Subramanian E."/>
            <person name="Araus A.J."/>
            <person name="Petzold A."/>
            <person name="Susuki M."/>
            <person name="Suzuki K.-i.T."/>
            <person name="Hayashi T."/>
            <person name="Toyoda A."/>
            <person name="Oliveira C."/>
            <person name="Osipova E."/>
            <person name="Leigh N.D."/>
            <person name="Simon A."/>
            <person name="Yun M.H."/>
        </authorList>
    </citation>
    <scope>NUCLEOTIDE SEQUENCE</scope>
    <source>
        <strain evidence="2">20211129_DDA</strain>
        <tissue evidence="2">Liver</tissue>
    </source>
</reference>
<dbReference type="AlphaFoldDB" id="A0AAV7MYK7"/>
<protein>
    <recommendedName>
        <fullName evidence="4">Active regulator of SIRT1</fullName>
    </recommendedName>
</protein>
<evidence type="ECO:0000313" key="3">
    <source>
        <dbReference type="Proteomes" id="UP001066276"/>
    </source>
</evidence>
<gene>
    <name evidence="2" type="ORF">NDU88_002861</name>
</gene>
<feature type="compositionally biased region" description="Basic and acidic residues" evidence="1">
    <location>
        <begin position="102"/>
        <end position="113"/>
    </location>
</feature>
<keyword evidence="3" id="KW-1185">Reference proteome</keyword>
<evidence type="ECO:0000256" key="1">
    <source>
        <dbReference type="SAM" id="MobiDB-lite"/>
    </source>
</evidence>
<proteinExistence type="predicted"/>